<proteinExistence type="inferred from homology"/>
<evidence type="ECO:0000256" key="4">
    <source>
        <dbReference type="ARBA" id="ARBA00022670"/>
    </source>
</evidence>
<feature type="signal peptide" evidence="11">
    <location>
        <begin position="1"/>
        <end position="16"/>
    </location>
</feature>
<name>V5G8Q1_ANOGL</name>
<dbReference type="Gene3D" id="2.40.10.10">
    <property type="entry name" value="Trypsin-like serine proteases"/>
    <property type="match status" value="2"/>
</dbReference>
<feature type="chain" id="PRO_5004733382" evidence="11">
    <location>
        <begin position="17"/>
        <end position="276"/>
    </location>
</feature>
<gene>
    <name evidence="13" type="primary">CTR</name>
</gene>
<evidence type="ECO:0000256" key="2">
    <source>
        <dbReference type="ARBA" id="ARBA00007664"/>
    </source>
</evidence>
<dbReference type="InterPro" id="IPR018114">
    <property type="entry name" value="TRYPSIN_HIS"/>
</dbReference>
<evidence type="ECO:0000256" key="5">
    <source>
        <dbReference type="ARBA" id="ARBA00022729"/>
    </source>
</evidence>
<evidence type="ECO:0000256" key="10">
    <source>
        <dbReference type="RuleBase" id="RU363034"/>
    </source>
</evidence>
<keyword evidence="5 11" id="KW-0732">Signal</keyword>
<keyword evidence="7 10" id="KW-0720">Serine protease</keyword>
<dbReference type="InterPro" id="IPR001314">
    <property type="entry name" value="Peptidase_S1A"/>
</dbReference>
<keyword evidence="3" id="KW-0964">Secreted</keyword>
<dbReference type="PROSITE" id="PS00135">
    <property type="entry name" value="TRYPSIN_SER"/>
    <property type="match status" value="1"/>
</dbReference>
<evidence type="ECO:0000256" key="8">
    <source>
        <dbReference type="ARBA" id="ARBA00023145"/>
    </source>
</evidence>
<comment type="similarity">
    <text evidence="2">Belongs to the peptidase S1 family.</text>
</comment>
<dbReference type="PANTHER" id="PTHR24276">
    <property type="entry name" value="POLYSERASE-RELATED"/>
    <property type="match status" value="1"/>
</dbReference>
<sequence>MKTVCVYITLFVAALASPRVQHNLPFKNLYVEPLIENPSNDVIPRIINGKEAVPHSRPYQAYLIVLSSGIGGWKCGGSLISPRHILTAAHCLAGAAGALVHLGAHDVGGTAEATQTVVESKNLIVHSNYNESDISNDIGLVVLDEPVELNEYIDVIALAPSNINTDYTGYNATVSGWGLTEGGQPSSVLLEANVSVMSNAQCRQIYSIVIDTQLCTLGNEGEAVCDGDSGGPLTADDTQIGIVSYGSGSCSGDYPSGYTRVNRYLDWLEENTGIKF</sequence>
<dbReference type="EMBL" id="GALX01001981">
    <property type="protein sequence ID" value="JAB66485.1"/>
    <property type="molecule type" value="Transcribed_RNA"/>
</dbReference>
<keyword evidence="4 10" id="KW-0645">Protease</keyword>
<keyword evidence="6 10" id="KW-0378">Hydrolase</keyword>
<protein>
    <submittedName>
        <fullName evidence="13">Chymotrypsin</fullName>
    </submittedName>
</protein>
<dbReference type="InterPro" id="IPR001254">
    <property type="entry name" value="Trypsin_dom"/>
</dbReference>
<evidence type="ECO:0000256" key="7">
    <source>
        <dbReference type="ARBA" id="ARBA00022825"/>
    </source>
</evidence>
<keyword evidence="8" id="KW-0865">Zymogen</keyword>
<keyword evidence="9" id="KW-1015">Disulfide bond</keyword>
<evidence type="ECO:0000313" key="13">
    <source>
        <dbReference type="EMBL" id="JAB66485.1"/>
    </source>
</evidence>
<evidence type="ECO:0000259" key="12">
    <source>
        <dbReference type="PROSITE" id="PS50240"/>
    </source>
</evidence>
<reference evidence="13" key="1">
    <citation type="submission" date="2013-07" db="EMBL/GenBank/DDBJ databases">
        <title>Midgut Transcriptome Profiling of Anoplphora glabripennis, a Lignocellulose Degrading, Wood-Boring Cerambycid.</title>
        <authorList>
            <person name="Scully E.D."/>
            <person name="Hoover K."/>
            <person name="Carlson J.E."/>
            <person name="Tien M."/>
            <person name="Geib S.M."/>
        </authorList>
    </citation>
    <scope>NUCLEOTIDE SEQUENCE</scope>
</reference>
<evidence type="ECO:0000256" key="9">
    <source>
        <dbReference type="ARBA" id="ARBA00023157"/>
    </source>
</evidence>
<accession>V5G8Q1</accession>
<dbReference type="InterPro" id="IPR033116">
    <property type="entry name" value="TRYPSIN_SER"/>
</dbReference>
<comment type="subcellular location">
    <subcellularLocation>
        <location evidence="1">Secreted</location>
    </subcellularLocation>
</comment>
<evidence type="ECO:0000256" key="6">
    <source>
        <dbReference type="ARBA" id="ARBA00022801"/>
    </source>
</evidence>
<organism evidence="13">
    <name type="scientific">Anoplophora glabripennis</name>
    <name type="common">Asian longhorn beetle</name>
    <name type="synonym">Anoplophora nobilis</name>
    <dbReference type="NCBI Taxonomy" id="217634"/>
    <lineage>
        <taxon>Eukaryota</taxon>
        <taxon>Metazoa</taxon>
        <taxon>Ecdysozoa</taxon>
        <taxon>Arthropoda</taxon>
        <taxon>Hexapoda</taxon>
        <taxon>Insecta</taxon>
        <taxon>Pterygota</taxon>
        <taxon>Neoptera</taxon>
        <taxon>Endopterygota</taxon>
        <taxon>Coleoptera</taxon>
        <taxon>Polyphaga</taxon>
        <taxon>Cucujiformia</taxon>
        <taxon>Chrysomeloidea</taxon>
        <taxon>Cerambycidae</taxon>
        <taxon>Lamiinae</taxon>
        <taxon>Lamiini</taxon>
        <taxon>Anoplophora</taxon>
    </lineage>
</organism>
<dbReference type="GO" id="GO:0005576">
    <property type="term" value="C:extracellular region"/>
    <property type="evidence" value="ECO:0007669"/>
    <property type="project" value="UniProtKB-SubCell"/>
</dbReference>
<dbReference type="AlphaFoldDB" id="V5G8Q1"/>
<dbReference type="SMART" id="SM00020">
    <property type="entry name" value="Tryp_SPc"/>
    <property type="match status" value="1"/>
</dbReference>
<evidence type="ECO:0000256" key="11">
    <source>
        <dbReference type="SAM" id="SignalP"/>
    </source>
</evidence>
<dbReference type="PROSITE" id="PS00134">
    <property type="entry name" value="TRYPSIN_HIS"/>
    <property type="match status" value="1"/>
</dbReference>
<evidence type="ECO:0000256" key="3">
    <source>
        <dbReference type="ARBA" id="ARBA00022525"/>
    </source>
</evidence>
<dbReference type="GO" id="GO:0004252">
    <property type="term" value="F:serine-type endopeptidase activity"/>
    <property type="evidence" value="ECO:0007669"/>
    <property type="project" value="InterPro"/>
</dbReference>
<dbReference type="CDD" id="cd00190">
    <property type="entry name" value="Tryp_SPc"/>
    <property type="match status" value="1"/>
</dbReference>
<dbReference type="InterPro" id="IPR043504">
    <property type="entry name" value="Peptidase_S1_PA_chymotrypsin"/>
</dbReference>
<dbReference type="InterPro" id="IPR050430">
    <property type="entry name" value="Peptidase_S1"/>
</dbReference>
<feature type="domain" description="Peptidase S1" evidence="12">
    <location>
        <begin position="46"/>
        <end position="273"/>
    </location>
</feature>
<dbReference type="PROSITE" id="PS50240">
    <property type="entry name" value="TRYPSIN_DOM"/>
    <property type="match status" value="1"/>
</dbReference>
<dbReference type="PRINTS" id="PR00722">
    <property type="entry name" value="CHYMOTRYPSIN"/>
</dbReference>
<evidence type="ECO:0000256" key="1">
    <source>
        <dbReference type="ARBA" id="ARBA00004613"/>
    </source>
</evidence>
<dbReference type="FunFam" id="2.40.10.10:FF:000146">
    <property type="entry name" value="Serine protease 53"/>
    <property type="match status" value="1"/>
</dbReference>
<dbReference type="SUPFAM" id="SSF50494">
    <property type="entry name" value="Trypsin-like serine proteases"/>
    <property type="match status" value="1"/>
</dbReference>
<dbReference type="GO" id="GO:0006508">
    <property type="term" value="P:proteolysis"/>
    <property type="evidence" value="ECO:0007669"/>
    <property type="project" value="UniProtKB-KW"/>
</dbReference>
<dbReference type="Pfam" id="PF00089">
    <property type="entry name" value="Trypsin"/>
    <property type="match status" value="1"/>
</dbReference>
<dbReference type="PANTHER" id="PTHR24276:SF91">
    <property type="entry name" value="AT26814P-RELATED"/>
    <property type="match status" value="1"/>
</dbReference>
<dbReference type="InterPro" id="IPR009003">
    <property type="entry name" value="Peptidase_S1_PA"/>
</dbReference>